<dbReference type="PRINTS" id="PR01249">
    <property type="entry name" value="RIBOSOMALL31"/>
</dbReference>
<dbReference type="GO" id="GO:0005840">
    <property type="term" value="C:ribosome"/>
    <property type="evidence" value="ECO:0007669"/>
    <property type="project" value="UniProtKB-KW"/>
</dbReference>
<dbReference type="Proteomes" id="UP000198403">
    <property type="component" value="Unassembled WGS sequence"/>
</dbReference>
<dbReference type="HAMAP" id="MF_00502">
    <property type="entry name" value="Ribosomal_bL31_2"/>
    <property type="match status" value="1"/>
</dbReference>
<dbReference type="Pfam" id="PF01197">
    <property type="entry name" value="Ribosomal_L31"/>
    <property type="match status" value="1"/>
</dbReference>
<dbReference type="PANTHER" id="PTHR33280:SF1">
    <property type="entry name" value="LARGE RIBOSOMAL SUBUNIT PROTEIN BL31C"/>
    <property type="match status" value="1"/>
</dbReference>
<dbReference type="GO" id="GO:0003735">
    <property type="term" value="F:structural constituent of ribosome"/>
    <property type="evidence" value="ECO:0007669"/>
    <property type="project" value="InterPro"/>
</dbReference>
<dbReference type="InterPro" id="IPR002150">
    <property type="entry name" value="Ribosomal_bL31"/>
</dbReference>
<keyword evidence="1 3" id="KW-0689">Ribosomal protein</keyword>
<organism evidence="4 5">
    <name type="scientific">Blastococcus mobilis</name>
    <dbReference type="NCBI Taxonomy" id="1938746"/>
    <lineage>
        <taxon>Bacteria</taxon>
        <taxon>Bacillati</taxon>
        <taxon>Actinomycetota</taxon>
        <taxon>Actinomycetes</taxon>
        <taxon>Geodermatophilales</taxon>
        <taxon>Geodermatophilaceae</taxon>
        <taxon>Blastococcus</taxon>
    </lineage>
</organism>
<dbReference type="Gene3D" id="4.10.830.30">
    <property type="entry name" value="Ribosomal protein L31"/>
    <property type="match status" value="1"/>
</dbReference>
<dbReference type="PROSITE" id="PS01143">
    <property type="entry name" value="RIBOSOMAL_L31"/>
    <property type="match status" value="1"/>
</dbReference>
<dbReference type="InterPro" id="IPR034704">
    <property type="entry name" value="Ribosomal_bL28/bL31-like_sf"/>
</dbReference>
<protein>
    <recommendedName>
        <fullName evidence="3">Large ribosomal subunit protein bL31B</fullName>
    </recommendedName>
</protein>
<name>A0A238ZK74_9ACTN</name>
<dbReference type="EMBL" id="FZNO01000029">
    <property type="protein sequence ID" value="SNR83519.1"/>
    <property type="molecule type" value="Genomic_DNA"/>
</dbReference>
<evidence type="ECO:0000313" key="5">
    <source>
        <dbReference type="Proteomes" id="UP000198403"/>
    </source>
</evidence>
<gene>
    <name evidence="3" type="primary">rpmE2</name>
    <name evidence="4" type="ORF">SAMN06272737_12953</name>
</gene>
<dbReference type="NCBIfam" id="TIGR00105">
    <property type="entry name" value="L31"/>
    <property type="match status" value="1"/>
</dbReference>
<dbReference type="GO" id="GO:0006412">
    <property type="term" value="P:translation"/>
    <property type="evidence" value="ECO:0007669"/>
    <property type="project" value="UniProtKB-UniRule"/>
</dbReference>
<dbReference type="InterPro" id="IPR027493">
    <property type="entry name" value="Ribosomal_bL31_B"/>
</dbReference>
<keyword evidence="5" id="KW-1185">Reference proteome</keyword>
<comment type="subunit">
    <text evidence="3">Part of the 50S ribosomal subunit.</text>
</comment>
<dbReference type="NCBIfam" id="NF002462">
    <property type="entry name" value="PRK01678.1"/>
    <property type="match status" value="1"/>
</dbReference>
<keyword evidence="2 3" id="KW-0687">Ribonucleoprotein</keyword>
<dbReference type="SUPFAM" id="SSF143800">
    <property type="entry name" value="L28p-like"/>
    <property type="match status" value="1"/>
</dbReference>
<evidence type="ECO:0000256" key="2">
    <source>
        <dbReference type="ARBA" id="ARBA00023274"/>
    </source>
</evidence>
<dbReference type="RefSeq" id="WP_089338440.1">
    <property type="nucleotide sequence ID" value="NZ_FZNO01000029.1"/>
</dbReference>
<evidence type="ECO:0000256" key="3">
    <source>
        <dbReference type="HAMAP-Rule" id="MF_00502"/>
    </source>
</evidence>
<reference evidence="4 5" key="1">
    <citation type="submission" date="2017-06" db="EMBL/GenBank/DDBJ databases">
        <authorList>
            <person name="Kim H.J."/>
            <person name="Triplett B.A."/>
        </authorList>
    </citation>
    <scope>NUCLEOTIDE SEQUENCE [LARGE SCALE GENOMIC DNA]</scope>
    <source>
        <strain evidence="4 5">DSM 44272</strain>
    </source>
</reference>
<sequence>MRRGIHPEYRTVVFRDAASGATYRTRSTVATDQTIELDGETYPLVIVDISAASHPFWTGNQRVLDTAGRVERFLQRYGTRGRG</sequence>
<dbReference type="AlphaFoldDB" id="A0A238ZK74"/>
<proteinExistence type="inferred from homology"/>
<evidence type="ECO:0000256" key="1">
    <source>
        <dbReference type="ARBA" id="ARBA00022980"/>
    </source>
</evidence>
<dbReference type="PANTHER" id="PTHR33280">
    <property type="entry name" value="50S RIBOSOMAL PROTEIN L31, CHLOROPLASTIC"/>
    <property type="match status" value="1"/>
</dbReference>
<dbReference type="OrthoDB" id="9803251at2"/>
<accession>A0A238ZK74</accession>
<evidence type="ECO:0000313" key="4">
    <source>
        <dbReference type="EMBL" id="SNR83519.1"/>
    </source>
</evidence>
<dbReference type="GO" id="GO:1990904">
    <property type="term" value="C:ribonucleoprotein complex"/>
    <property type="evidence" value="ECO:0007669"/>
    <property type="project" value="UniProtKB-KW"/>
</dbReference>
<dbReference type="InterPro" id="IPR042105">
    <property type="entry name" value="Ribosomal_bL31_sf"/>
</dbReference>
<comment type="similarity">
    <text evidence="3">Belongs to the bacterial ribosomal protein bL31 family. Type B subfamily.</text>
</comment>